<organism evidence="1 2">
    <name type="scientific">candidate division TA06 bacterium SM1_40</name>
    <dbReference type="NCBI Taxonomy" id="1703773"/>
    <lineage>
        <taxon>Bacteria</taxon>
        <taxon>Bacteria division TA06</taxon>
    </lineage>
</organism>
<dbReference type="Proteomes" id="UP000051035">
    <property type="component" value="Unassembled WGS sequence"/>
</dbReference>
<evidence type="ECO:0000313" key="1">
    <source>
        <dbReference type="EMBL" id="KPL07984.1"/>
    </source>
</evidence>
<dbReference type="AlphaFoldDB" id="A0A0S8JER1"/>
<sequence length="74" mass="8389">MDKTKQAIEIMYAVVTATLDAGKFTIPQLEHVAGFFEARAEETRELLRKIEAGERKPIDEPPRLVIVPKLEIEP</sequence>
<gene>
    <name evidence="1" type="ORF">AMJ71_08540</name>
</gene>
<proteinExistence type="predicted"/>
<dbReference type="EMBL" id="LJVA01000111">
    <property type="protein sequence ID" value="KPL07984.1"/>
    <property type="molecule type" value="Genomic_DNA"/>
</dbReference>
<accession>A0A0S8JER1</accession>
<reference evidence="1 2" key="1">
    <citation type="journal article" date="2015" name="Microbiome">
        <title>Genomic resolution of linkages in carbon, nitrogen, and sulfur cycling among widespread estuary sediment bacteria.</title>
        <authorList>
            <person name="Baker B.J."/>
            <person name="Lazar C.S."/>
            <person name="Teske A.P."/>
            <person name="Dick G.J."/>
        </authorList>
    </citation>
    <scope>NUCLEOTIDE SEQUENCE [LARGE SCALE GENOMIC DNA]</scope>
    <source>
        <strain evidence="1">SM1_40</strain>
    </source>
</reference>
<comment type="caution">
    <text evidence="1">The sequence shown here is derived from an EMBL/GenBank/DDBJ whole genome shotgun (WGS) entry which is preliminary data.</text>
</comment>
<name>A0A0S8JER1_UNCT6</name>
<evidence type="ECO:0000313" key="2">
    <source>
        <dbReference type="Proteomes" id="UP000051035"/>
    </source>
</evidence>
<protein>
    <submittedName>
        <fullName evidence="1">Uncharacterized protein</fullName>
    </submittedName>
</protein>